<feature type="compositionally biased region" description="Low complexity" evidence="1">
    <location>
        <begin position="12"/>
        <end position="21"/>
    </location>
</feature>
<evidence type="ECO:0000313" key="2">
    <source>
        <dbReference type="EMBL" id="KAD2804479.1"/>
    </source>
</evidence>
<keyword evidence="3" id="KW-1185">Reference proteome</keyword>
<accession>A0A5N6LSD3</accession>
<name>A0A5N6LSD3_9ASTR</name>
<dbReference type="AlphaFoldDB" id="A0A5N6LSD3"/>
<sequence length="253" mass="28339">MADDSDDGGDSGRSSDSGNNSVRKGETWIRDISKILHKLTDPNRGKFLLKNMAEDEEIPKIVKEHESEDNESSHNGGDVTGILKEETRKQISEEVAKAFEVTIPHFLEKMRTIIQQELSKDLNEQMVLVNVSMRSDCQAPVWSSNQIVNLGETPFMFSKSHNKFIVEGYGTATVDLCSQGVRRFALSNLTSIECSRKKCMSMKLSRCGALWMCRRPKPGRTKGQRRAAIEPSRGAKRSRRRAALPEPGRVNAT</sequence>
<feature type="region of interest" description="Disordered" evidence="1">
    <location>
        <begin position="218"/>
        <end position="253"/>
    </location>
</feature>
<dbReference type="Proteomes" id="UP000326396">
    <property type="component" value="Linkage Group LG8"/>
</dbReference>
<feature type="region of interest" description="Disordered" evidence="1">
    <location>
        <begin position="1"/>
        <end position="24"/>
    </location>
</feature>
<reference evidence="2 3" key="1">
    <citation type="submission" date="2019-05" db="EMBL/GenBank/DDBJ databases">
        <title>Mikania micrantha, genome provides insights into the molecular mechanism of rapid growth.</title>
        <authorList>
            <person name="Liu B."/>
        </authorList>
    </citation>
    <scope>NUCLEOTIDE SEQUENCE [LARGE SCALE GENOMIC DNA]</scope>
    <source>
        <strain evidence="2">NLD-2019</strain>
        <tissue evidence="2">Leaf</tissue>
    </source>
</reference>
<organism evidence="2 3">
    <name type="scientific">Mikania micrantha</name>
    <name type="common">bitter vine</name>
    <dbReference type="NCBI Taxonomy" id="192012"/>
    <lineage>
        <taxon>Eukaryota</taxon>
        <taxon>Viridiplantae</taxon>
        <taxon>Streptophyta</taxon>
        <taxon>Embryophyta</taxon>
        <taxon>Tracheophyta</taxon>
        <taxon>Spermatophyta</taxon>
        <taxon>Magnoliopsida</taxon>
        <taxon>eudicotyledons</taxon>
        <taxon>Gunneridae</taxon>
        <taxon>Pentapetalae</taxon>
        <taxon>asterids</taxon>
        <taxon>campanulids</taxon>
        <taxon>Asterales</taxon>
        <taxon>Asteraceae</taxon>
        <taxon>Asteroideae</taxon>
        <taxon>Heliantheae alliance</taxon>
        <taxon>Eupatorieae</taxon>
        <taxon>Mikania</taxon>
    </lineage>
</organism>
<dbReference type="EMBL" id="SZYD01000018">
    <property type="protein sequence ID" value="KAD2804479.1"/>
    <property type="molecule type" value="Genomic_DNA"/>
</dbReference>
<proteinExistence type="predicted"/>
<evidence type="ECO:0000313" key="3">
    <source>
        <dbReference type="Proteomes" id="UP000326396"/>
    </source>
</evidence>
<protein>
    <submittedName>
        <fullName evidence="2">Uncharacterized protein</fullName>
    </submittedName>
</protein>
<evidence type="ECO:0000256" key="1">
    <source>
        <dbReference type="SAM" id="MobiDB-lite"/>
    </source>
</evidence>
<comment type="caution">
    <text evidence="2">The sequence shown here is derived from an EMBL/GenBank/DDBJ whole genome shotgun (WGS) entry which is preliminary data.</text>
</comment>
<gene>
    <name evidence="2" type="ORF">E3N88_37856</name>
</gene>